<gene>
    <name evidence="10" type="ORF">ACFO4R_04500</name>
</gene>
<dbReference type="PANTHER" id="PTHR34390:SF1">
    <property type="entry name" value="SUCCINATE TRANSPORTER SUBUNIT YJJB-RELATED"/>
    <property type="match status" value="1"/>
</dbReference>
<dbReference type="RefSeq" id="WP_379787843.1">
    <property type="nucleotide sequence ID" value="NZ_JBHSHL010000014.1"/>
</dbReference>
<dbReference type="InterPro" id="IPR050539">
    <property type="entry name" value="ThrE_Dicarb/AminoAcid_Exp"/>
</dbReference>
<organism evidence="10 11">
    <name type="scientific">Filifactor villosus</name>
    <dbReference type="NCBI Taxonomy" id="29374"/>
    <lineage>
        <taxon>Bacteria</taxon>
        <taxon>Bacillati</taxon>
        <taxon>Bacillota</taxon>
        <taxon>Clostridia</taxon>
        <taxon>Peptostreptococcales</taxon>
        <taxon>Filifactoraceae</taxon>
        <taxon>Filifactor</taxon>
    </lineage>
</organism>
<feature type="transmembrane region" description="Helical" evidence="8">
    <location>
        <begin position="29"/>
        <end position="46"/>
    </location>
</feature>
<evidence type="ECO:0000259" key="9">
    <source>
        <dbReference type="Pfam" id="PF12821"/>
    </source>
</evidence>
<protein>
    <submittedName>
        <fullName evidence="10">Threonine/serine exporter family protein</fullName>
    </submittedName>
</protein>
<feature type="transmembrane region" description="Helical" evidence="8">
    <location>
        <begin position="119"/>
        <end position="139"/>
    </location>
</feature>
<evidence type="ECO:0000256" key="8">
    <source>
        <dbReference type="SAM" id="Phobius"/>
    </source>
</evidence>
<dbReference type="Proteomes" id="UP001595916">
    <property type="component" value="Unassembled WGS sequence"/>
</dbReference>
<dbReference type="EMBL" id="JBHSHL010000014">
    <property type="protein sequence ID" value="MFC4804336.1"/>
    <property type="molecule type" value="Genomic_DNA"/>
</dbReference>
<dbReference type="InterPro" id="IPR024528">
    <property type="entry name" value="ThrE_2"/>
</dbReference>
<evidence type="ECO:0000256" key="4">
    <source>
        <dbReference type="ARBA" id="ARBA00022692"/>
    </source>
</evidence>
<evidence type="ECO:0000313" key="10">
    <source>
        <dbReference type="EMBL" id="MFC4804336.1"/>
    </source>
</evidence>
<accession>A0ABV9QNS1</accession>
<keyword evidence="5 8" id="KW-1133">Transmembrane helix</keyword>
<keyword evidence="4 8" id="KW-0812">Transmembrane</keyword>
<keyword evidence="3" id="KW-0997">Cell inner membrane</keyword>
<evidence type="ECO:0000256" key="3">
    <source>
        <dbReference type="ARBA" id="ARBA00022519"/>
    </source>
</evidence>
<dbReference type="PANTHER" id="PTHR34390">
    <property type="entry name" value="UPF0442 PROTEIN YJJB-RELATED"/>
    <property type="match status" value="1"/>
</dbReference>
<proteinExistence type="inferred from homology"/>
<comment type="similarity">
    <text evidence="7">Belongs to the ThrE exporter (TC 2.A.79) family.</text>
</comment>
<evidence type="ECO:0000256" key="2">
    <source>
        <dbReference type="ARBA" id="ARBA00022475"/>
    </source>
</evidence>
<keyword evidence="11" id="KW-1185">Reference proteome</keyword>
<comment type="subcellular location">
    <subcellularLocation>
        <location evidence="1">Cell membrane</location>
        <topology evidence="1">Multi-pass membrane protein</topology>
    </subcellularLocation>
</comment>
<reference evidence="11" key="1">
    <citation type="journal article" date="2019" name="Int. J. Syst. Evol. Microbiol.">
        <title>The Global Catalogue of Microorganisms (GCM) 10K type strain sequencing project: providing services to taxonomists for standard genome sequencing and annotation.</title>
        <authorList>
            <consortium name="The Broad Institute Genomics Platform"/>
            <consortium name="The Broad Institute Genome Sequencing Center for Infectious Disease"/>
            <person name="Wu L."/>
            <person name="Ma J."/>
        </authorList>
    </citation>
    <scope>NUCLEOTIDE SEQUENCE [LARGE SCALE GENOMIC DNA]</scope>
    <source>
        <strain evidence="11">CCUG 46385</strain>
    </source>
</reference>
<evidence type="ECO:0000256" key="5">
    <source>
        <dbReference type="ARBA" id="ARBA00022989"/>
    </source>
</evidence>
<keyword evidence="6 8" id="KW-0472">Membrane</keyword>
<evidence type="ECO:0000256" key="7">
    <source>
        <dbReference type="ARBA" id="ARBA00034125"/>
    </source>
</evidence>
<evidence type="ECO:0000256" key="1">
    <source>
        <dbReference type="ARBA" id="ARBA00004651"/>
    </source>
</evidence>
<evidence type="ECO:0000313" key="11">
    <source>
        <dbReference type="Proteomes" id="UP001595916"/>
    </source>
</evidence>
<keyword evidence="2" id="KW-1003">Cell membrane</keyword>
<feature type="domain" description="Threonine/Serine exporter ThrE" evidence="9">
    <location>
        <begin position="8"/>
        <end position="135"/>
    </location>
</feature>
<feature type="transmembrane region" description="Helical" evidence="8">
    <location>
        <begin position="6"/>
        <end position="22"/>
    </location>
</feature>
<feature type="transmembrane region" description="Helical" evidence="8">
    <location>
        <begin position="79"/>
        <end position="99"/>
    </location>
</feature>
<name>A0ABV9QNS1_9FIRM</name>
<comment type="caution">
    <text evidence="10">The sequence shown here is derived from an EMBL/GenBank/DDBJ whole genome shotgun (WGS) entry which is preliminary data.</text>
</comment>
<feature type="transmembrane region" description="Helical" evidence="8">
    <location>
        <begin position="52"/>
        <end position="72"/>
    </location>
</feature>
<sequence>MDNAFLSFVLSFLGTIGFAVFFNVPKNTLFFCGLSGAFGWIVYLFLNENGNGVVFSIFLSSICVGVVAEILSRIMKKPVTAFIIPSIIPLVPGSGLYLTMLLLVQKDYQKGLEKGVETFFISGAIAIGLIITSSVAKSIKTIQGRKVSR</sequence>
<evidence type="ECO:0000256" key="6">
    <source>
        <dbReference type="ARBA" id="ARBA00023136"/>
    </source>
</evidence>
<dbReference type="Pfam" id="PF12821">
    <property type="entry name" value="ThrE_2"/>
    <property type="match status" value="1"/>
</dbReference>